<organism evidence="2 3">
    <name type="scientific">Steinernema carpocapsae</name>
    <name type="common">Entomopathogenic nematode</name>
    <dbReference type="NCBI Taxonomy" id="34508"/>
    <lineage>
        <taxon>Eukaryota</taxon>
        <taxon>Metazoa</taxon>
        <taxon>Ecdysozoa</taxon>
        <taxon>Nematoda</taxon>
        <taxon>Chromadorea</taxon>
        <taxon>Rhabditida</taxon>
        <taxon>Tylenchina</taxon>
        <taxon>Panagrolaimomorpha</taxon>
        <taxon>Strongyloidoidea</taxon>
        <taxon>Steinernematidae</taxon>
        <taxon>Steinernema</taxon>
    </lineage>
</organism>
<comment type="caution">
    <text evidence="2">The sequence shown here is derived from an EMBL/GenBank/DDBJ whole genome shotgun (WGS) entry which is preliminary data.</text>
</comment>
<evidence type="ECO:0000313" key="2">
    <source>
        <dbReference type="EMBL" id="TKR62378.1"/>
    </source>
</evidence>
<evidence type="ECO:0000256" key="1">
    <source>
        <dbReference type="SAM" id="MobiDB-lite"/>
    </source>
</evidence>
<reference evidence="2 3" key="2">
    <citation type="journal article" date="2019" name="G3 (Bethesda)">
        <title>Hybrid Assembly of the Genome of the Entomopathogenic Nematode Steinernema carpocapsae Identifies the X-Chromosome.</title>
        <authorList>
            <person name="Serra L."/>
            <person name="Macchietto M."/>
            <person name="Macias-Munoz A."/>
            <person name="McGill C.J."/>
            <person name="Rodriguez I.M."/>
            <person name="Rodriguez B."/>
            <person name="Murad R."/>
            <person name="Mortazavi A."/>
        </authorList>
    </citation>
    <scope>NUCLEOTIDE SEQUENCE [LARGE SCALE GENOMIC DNA]</scope>
    <source>
        <strain evidence="2 3">ALL</strain>
    </source>
</reference>
<feature type="compositionally biased region" description="Polar residues" evidence="1">
    <location>
        <begin position="1"/>
        <end position="10"/>
    </location>
</feature>
<reference evidence="2 3" key="1">
    <citation type="journal article" date="2015" name="Genome Biol.">
        <title>Comparative genomics of Steinernema reveals deeply conserved gene regulatory networks.</title>
        <authorList>
            <person name="Dillman A.R."/>
            <person name="Macchietto M."/>
            <person name="Porter C.F."/>
            <person name="Rogers A."/>
            <person name="Williams B."/>
            <person name="Antoshechkin I."/>
            <person name="Lee M.M."/>
            <person name="Goodwin Z."/>
            <person name="Lu X."/>
            <person name="Lewis E.E."/>
            <person name="Goodrich-Blair H."/>
            <person name="Stock S.P."/>
            <person name="Adams B.J."/>
            <person name="Sternberg P.W."/>
            <person name="Mortazavi A."/>
        </authorList>
    </citation>
    <scope>NUCLEOTIDE SEQUENCE [LARGE SCALE GENOMIC DNA]</scope>
    <source>
        <strain evidence="2 3">ALL</strain>
    </source>
</reference>
<accession>A0A4U5M128</accession>
<keyword evidence="3" id="KW-1185">Reference proteome</keyword>
<protein>
    <submittedName>
        <fullName evidence="2">Uncharacterized protein</fullName>
    </submittedName>
</protein>
<dbReference type="Proteomes" id="UP000298663">
    <property type="component" value="Unassembled WGS sequence"/>
</dbReference>
<dbReference type="AlphaFoldDB" id="A0A4U5M128"/>
<evidence type="ECO:0000313" key="3">
    <source>
        <dbReference type="Proteomes" id="UP000298663"/>
    </source>
</evidence>
<dbReference type="EMBL" id="AZBU02000010">
    <property type="protein sequence ID" value="TKR62378.1"/>
    <property type="molecule type" value="Genomic_DNA"/>
</dbReference>
<gene>
    <name evidence="2" type="ORF">L596_026353</name>
</gene>
<name>A0A4U5M128_STECR</name>
<feature type="region of interest" description="Disordered" evidence="1">
    <location>
        <begin position="1"/>
        <end position="23"/>
    </location>
</feature>
<sequence length="112" mass="13197">MEGLQPSQAFADQIQFETGPKKATSSVRSLDVHFNRQCKRFYRRLAKISSSCSKPPLENLSTSQICLAWNWLLSRPSWLLRHSRKVRVRFSLSLIPLRDLRRFRNRALRLLQ</sequence>
<proteinExistence type="predicted"/>